<keyword evidence="4" id="KW-0067">ATP-binding</keyword>
<accession>A0A840WH51</accession>
<evidence type="ECO:0000313" key="8">
    <source>
        <dbReference type="Proteomes" id="UP000579647"/>
    </source>
</evidence>
<gene>
    <name evidence="7" type="ORF">HNR07_000535</name>
</gene>
<reference evidence="7 8" key="1">
    <citation type="submission" date="2020-08" db="EMBL/GenBank/DDBJ databases">
        <title>Sequencing the genomes of 1000 actinobacteria strains.</title>
        <authorList>
            <person name="Klenk H.-P."/>
        </authorList>
    </citation>
    <scope>NUCLEOTIDE SEQUENCE [LARGE SCALE GENOMIC DNA]</scope>
    <source>
        <strain evidence="7 8">DSM 44598</strain>
    </source>
</reference>
<keyword evidence="3" id="KW-0547">Nucleotide-binding</keyword>
<evidence type="ECO:0000256" key="4">
    <source>
        <dbReference type="ARBA" id="ARBA00022840"/>
    </source>
</evidence>
<dbReference type="InterPro" id="IPR036651">
    <property type="entry name" value="Gln_synt_N_sf"/>
</dbReference>
<comment type="similarity">
    <text evidence="1 5">Belongs to the glutamine synthetase family.</text>
</comment>
<evidence type="ECO:0000256" key="1">
    <source>
        <dbReference type="ARBA" id="ARBA00009897"/>
    </source>
</evidence>
<dbReference type="FunFam" id="3.10.20.70:FF:000015">
    <property type="entry name" value="Putative glutamine synthetase"/>
    <property type="match status" value="1"/>
</dbReference>
<proteinExistence type="inferred from homology"/>
<protein>
    <submittedName>
        <fullName evidence="7">Glutamine synthetase</fullName>
    </submittedName>
</protein>
<evidence type="ECO:0000259" key="6">
    <source>
        <dbReference type="PROSITE" id="PS51986"/>
    </source>
</evidence>
<name>A0A840WH51_9ACTN</name>
<dbReference type="PANTHER" id="PTHR43785">
    <property type="entry name" value="GAMMA-GLUTAMYLPUTRESCINE SYNTHETASE"/>
    <property type="match status" value="1"/>
</dbReference>
<dbReference type="InterPro" id="IPR008147">
    <property type="entry name" value="Gln_synt_N"/>
</dbReference>
<dbReference type="AlphaFoldDB" id="A0A840WH51"/>
<dbReference type="SUPFAM" id="SSF54368">
    <property type="entry name" value="Glutamine synthetase, N-terminal domain"/>
    <property type="match status" value="1"/>
</dbReference>
<keyword evidence="8" id="KW-1185">Reference proteome</keyword>
<organism evidence="7 8">
    <name type="scientific">Nocardiopsis metallicus</name>
    <dbReference type="NCBI Taxonomy" id="179819"/>
    <lineage>
        <taxon>Bacteria</taxon>
        <taxon>Bacillati</taxon>
        <taxon>Actinomycetota</taxon>
        <taxon>Actinomycetes</taxon>
        <taxon>Streptosporangiales</taxon>
        <taxon>Nocardiopsidaceae</taxon>
        <taxon>Nocardiopsis</taxon>
    </lineage>
</organism>
<dbReference type="Proteomes" id="UP000579647">
    <property type="component" value="Unassembled WGS sequence"/>
</dbReference>
<evidence type="ECO:0000256" key="2">
    <source>
        <dbReference type="ARBA" id="ARBA00022598"/>
    </source>
</evidence>
<dbReference type="GO" id="GO:0004356">
    <property type="term" value="F:glutamine synthetase activity"/>
    <property type="evidence" value="ECO:0007669"/>
    <property type="project" value="InterPro"/>
</dbReference>
<dbReference type="PROSITE" id="PS51986">
    <property type="entry name" value="GS_BETA_GRASP"/>
    <property type="match status" value="1"/>
</dbReference>
<keyword evidence="2" id="KW-0436">Ligase</keyword>
<dbReference type="EMBL" id="JACHDO010000001">
    <property type="protein sequence ID" value="MBB5489398.1"/>
    <property type="molecule type" value="Genomic_DNA"/>
</dbReference>
<evidence type="ECO:0000256" key="5">
    <source>
        <dbReference type="PROSITE-ProRule" id="PRU01330"/>
    </source>
</evidence>
<evidence type="ECO:0000313" key="7">
    <source>
        <dbReference type="EMBL" id="MBB5489398.1"/>
    </source>
</evidence>
<dbReference type="GO" id="GO:0006542">
    <property type="term" value="P:glutamine biosynthetic process"/>
    <property type="evidence" value="ECO:0007669"/>
    <property type="project" value="InterPro"/>
</dbReference>
<dbReference type="Gene3D" id="3.10.20.70">
    <property type="entry name" value="Glutamine synthetase, N-terminal domain"/>
    <property type="match status" value="1"/>
</dbReference>
<dbReference type="PANTHER" id="PTHR43785:SF12">
    <property type="entry name" value="TYPE-1 GLUTAMINE SYNTHETASE 2"/>
    <property type="match status" value="1"/>
</dbReference>
<dbReference type="GO" id="GO:0005524">
    <property type="term" value="F:ATP binding"/>
    <property type="evidence" value="ECO:0007669"/>
    <property type="project" value="UniProtKB-KW"/>
</dbReference>
<sequence length="167" mass="18718">MRTNGSLPPLSLDPLRIEAASGEIDTVLVAFTDMEGRLQGKRLSARFFLEETLEHGTEGCDYLLAVDVDMNTVDGYAMSSWETGYGDFVMAPDLSTLRRTPWARGAVMVTADLTWHDGSPVAASPRQVLDHQRRRLAERGWHAYAGTELEFVVYLSCPRVLRSSRRR</sequence>
<comment type="caution">
    <text evidence="7">The sequence shown here is derived from an EMBL/GenBank/DDBJ whole genome shotgun (WGS) entry which is preliminary data.</text>
</comment>
<evidence type="ECO:0000256" key="3">
    <source>
        <dbReference type="ARBA" id="ARBA00022741"/>
    </source>
</evidence>
<feature type="domain" description="GS beta-grasp" evidence="6">
    <location>
        <begin position="22"/>
        <end position="118"/>
    </location>
</feature>